<comment type="caution">
    <text evidence="1">The sequence shown here is derived from an EMBL/GenBank/DDBJ whole genome shotgun (WGS) entry which is preliminary data.</text>
</comment>
<dbReference type="Gene3D" id="3.75.10.10">
    <property type="entry name" value="L-arginine/glycine Amidinotransferase, Chain A"/>
    <property type="match status" value="1"/>
</dbReference>
<accession>A0A1F7Z1P7</accession>
<sequence length="296" mass="34030">MANGVKIDTVLIFKRALGLFFLRLKMKTKHIRKVLLCEPSHFSVDYVINPWMKIGSINKTKATSQWKNLANTLTKLAIKIEIIKPAKGLPDMVFAADQALIKYKNLVLSNFHYPQRRREIKKYLPWFKKQNFKIYKLPKKCFFEGSGECVWYGDLLFVGTGFRNSTGVCKFLSVYLNVETKCLELINPKFYHLDTCLFPLNDTTAFYYPLAFSQKSQRVLKKLVKNLIPLADDEANNFAANSLVTDHRVIMQKGNKNFAVKLKDLGYKTVEVDVSEFMKSGGGIHCLVQTLEEEYA</sequence>
<dbReference type="SUPFAM" id="SSF55909">
    <property type="entry name" value="Pentein"/>
    <property type="match status" value="1"/>
</dbReference>
<dbReference type="AlphaFoldDB" id="A0A1F7Z1P7"/>
<dbReference type="GO" id="GO:0016990">
    <property type="term" value="F:arginine deiminase activity"/>
    <property type="evidence" value="ECO:0007669"/>
    <property type="project" value="TreeGrafter"/>
</dbReference>
<dbReference type="EMBL" id="MGGP01000001">
    <property type="protein sequence ID" value="OGM33492.1"/>
    <property type="molecule type" value="Genomic_DNA"/>
</dbReference>
<name>A0A1F7Z1P7_9BACT</name>
<dbReference type="GO" id="GO:0019546">
    <property type="term" value="P:L-arginine deiminase pathway"/>
    <property type="evidence" value="ECO:0007669"/>
    <property type="project" value="TreeGrafter"/>
</dbReference>
<evidence type="ECO:0000313" key="2">
    <source>
        <dbReference type="Proteomes" id="UP000178870"/>
    </source>
</evidence>
<evidence type="ECO:0008006" key="3">
    <source>
        <dbReference type="Google" id="ProtNLM"/>
    </source>
</evidence>
<gene>
    <name evidence="1" type="ORF">A2803_04840</name>
</gene>
<dbReference type="PANTHER" id="PTHR47271">
    <property type="entry name" value="ARGININE DEIMINASE"/>
    <property type="match status" value="1"/>
</dbReference>
<proteinExistence type="predicted"/>
<evidence type="ECO:0000313" key="1">
    <source>
        <dbReference type="EMBL" id="OGM33492.1"/>
    </source>
</evidence>
<dbReference type="Proteomes" id="UP000178870">
    <property type="component" value="Unassembled WGS sequence"/>
</dbReference>
<dbReference type="PANTHER" id="PTHR47271:SF2">
    <property type="entry name" value="ARGININE DEIMINASE"/>
    <property type="match status" value="1"/>
</dbReference>
<reference evidence="1 2" key="1">
    <citation type="journal article" date="2016" name="Nat. Commun.">
        <title>Thousands of microbial genomes shed light on interconnected biogeochemical processes in an aquifer system.</title>
        <authorList>
            <person name="Anantharaman K."/>
            <person name="Brown C.T."/>
            <person name="Hug L.A."/>
            <person name="Sharon I."/>
            <person name="Castelle C.J."/>
            <person name="Probst A.J."/>
            <person name="Thomas B.C."/>
            <person name="Singh A."/>
            <person name="Wilkins M.J."/>
            <person name="Karaoz U."/>
            <person name="Brodie E.L."/>
            <person name="Williams K.H."/>
            <person name="Hubbard S.S."/>
            <person name="Banfield J.F."/>
        </authorList>
    </citation>
    <scope>NUCLEOTIDE SEQUENCE [LARGE SCALE GENOMIC DNA]</scope>
</reference>
<dbReference type="Pfam" id="PF19420">
    <property type="entry name" value="DDAH_eukar"/>
    <property type="match status" value="1"/>
</dbReference>
<organism evidence="1 2">
    <name type="scientific">Candidatus Woesebacteria bacterium RIFCSPHIGHO2_01_FULL_44_21</name>
    <dbReference type="NCBI Taxonomy" id="1802503"/>
    <lineage>
        <taxon>Bacteria</taxon>
        <taxon>Candidatus Woeseibacteriota</taxon>
    </lineage>
</organism>
<protein>
    <recommendedName>
        <fullName evidence="3">Amidinotransferase</fullName>
    </recommendedName>
</protein>